<dbReference type="RefSeq" id="WP_187996172.1">
    <property type="nucleotide sequence ID" value="NZ_JACEXG010000002.1"/>
</dbReference>
<dbReference type="Gene3D" id="3.40.640.10">
    <property type="entry name" value="Type I PLP-dependent aspartate aminotransferase-like (Major domain)"/>
    <property type="match status" value="1"/>
</dbReference>
<dbReference type="InterPro" id="IPR005814">
    <property type="entry name" value="Aminotrans_3"/>
</dbReference>
<dbReference type="InterPro" id="IPR015424">
    <property type="entry name" value="PyrdxlP-dep_Trfase"/>
</dbReference>
<dbReference type="PROSITE" id="PS00600">
    <property type="entry name" value="AA_TRANSFER_CLASS_3"/>
    <property type="match status" value="1"/>
</dbReference>
<comment type="cofactor">
    <cofactor evidence="1">
        <name>pyridoxal 5'-phosphate</name>
        <dbReference type="ChEBI" id="CHEBI:597326"/>
    </cofactor>
</comment>
<dbReference type="InterPro" id="IPR015422">
    <property type="entry name" value="PyrdxlP-dep_Trfase_small"/>
</dbReference>
<evidence type="ECO:0000256" key="3">
    <source>
        <dbReference type="ARBA" id="ARBA00022679"/>
    </source>
</evidence>
<dbReference type="InterPro" id="IPR015421">
    <property type="entry name" value="PyrdxlP-dep_Trfase_major"/>
</dbReference>
<accession>A0ABS2TDH5</accession>
<dbReference type="CDD" id="cd00610">
    <property type="entry name" value="OAT_like"/>
    <property type="match status" value="1"/>
</dbReference>
<dbReference type="EMBL" id="JAFFJS010000002">
    <property type="protein sequence ID" value="MBM9432709.1"/>
    <property type="molecule type" value="Genomic_DNA"/>
</dbReference>
<dbReference type="PANTHER" id="PTHR11986">
    <property type="entry name" value="AMINOTRANSFERASE CLASS III"/>
    <property type="match status" value="1"/>
</dbReference>
<dbReference type="SUPFAM" id="SSF53383">
    <property type="entry name" value="PLP-dependent transferases"/>
    <property type="match status" value="1"/>
</dbReference>
<dbReference type="EC" id="2.6.1.11" evidence="6"/>
<evidence type="ECO:0000313" key="6">
    <source>
        <dbReference type="EMBL" id="MBM9432709.1"/>
    </source>
</evidence>
<comment type="similarity">
    <text evidence="5">Belongs to the class-III pyridoxal-phosphate-dependent aminotransferase family.</text>
</comment>
<proteinExistence type="inferred from homology"/>
<dbReference type="Proteomes" id="UP000705983">
    <property type="component" value="Unassembled WGS sequence"/>
</dbReference>
<evidence type="ECO:0000313" key="7">
    <source>
        <dbReference type="Proteomes" id="UP000705983"/>
    </source>
</evidence>
<dbReference type="PANTHER" id="PTHR11986:SF79">
    <property type="entry name" value="ACETYLORNITHINE AMINOTRANSFERASE, MITOCHONDRIAL"/>
    <property type="match status" value="1"/>
</dbReference>
<keyword evidence="7" id="KW-1185">Reference proteome</keyword>
<gene>
    <name evidence="6" type="ORF">JVW63_03205</name>
</gene>
<evidence type="ECO:0000256" key="5">
    <source>
        <dbReference type="RuleBase" id="RU003560"/>
    </source>
</evidence>
<evidence type="ECO:0000256" key="1">
    <source>
        <dbReference type="ARBA" id="ARBA00001933"/>
    </source>
</evidence>
<dbReference type="Pfam" id="PF00202">
    <property type="entry name" value="Aminotran_3"/>
    <property type="match status" value="1"/>
</dbReference>
<organism evidence="6 7">
    <name type="scientific">Flaviflexus equikiangi</name>
    <dbReference type="NCBI Taxonomy" id="2758573"/>
    <lineage>
        <taxon>Bacteria</taxon>
        <taxon>Bacillati</taxon>
        <taxon>Actinomycetota</taxon>
        <taxon>Actinomycetes</taxon>
        <taxon>Actinomycetales</taxon>
        <taxon>Actinomycetaceae</taxon>
        <taxon>Flaviflexus</taxon>
    </lineage>
</organism>
<sequence length="377" mass="39631">MIDQYEAYYQNAFGTPALVMDRGEGVYVWDTEGKKYLDLLAGIAVNALGYGDTSMVEAMVDQAGRLAHVSNFFTTAPQVNLAKRLVSLLVDEGGAPGKVFLANSGAEANEGAMKLAMLHKPGGTIVALEGGFHGRTLGSLSITHKPTIREPFGQIPGCEFIPSEIEALQALGDDVAAIFLEPIQGERGVVPLSPEFLAAARATADRIGALLVIDEIQTGMGRTGRWFAHTEHVRADVVTLAKGLGGGMPVGAIIATGEAADLFTPGSHGSTFGGNPVVAAASLAVLDKVAGLLDQVSATGEWLRGRLESEGFPVRGSGLLLGVTVTDAPGLVVQLRDRGYIVNAPNENTLRLAPPLIITPEELEPFIEDLRDLRGLT</sequence>
<keyword evidence="2 6" id="KW-0032">Aminotransferase</keyword>
<dbReference type="InterPro" id="IPR049704">
    <property type="entry name" value="Aminotrans_3_PPA_site"/>
</dbReference>
<dbReference type="Gene3D" id="3.90.1150.10">
    <property type="entry name" value="Aspartate Aminotransferase, domain 1"/>
    <property type="match status" value="1"/>
</dbReference>
<dbReference type="PIRSF" id="PIRSF000521">
    <property type="entry name" value="Transaminase_4ab_Lys_Orn"/>
    <property type="match status" value="1"/>
</dbReference>
<evidence type="ECO:0000256" key="2">
    <source>
        <dbReference type="ARBA" id="ARBA00022576"/>
    </source>
</evidence>
<name>A0ABS2TDH5_9ACTO</name>
<dbReference type="InterPro" id="IPR050103">
    <property type="entry name" value="Class-III_PLP-dep_AT"/>
</dbReference>
<keyword evidence="4 5" id="KW-0663">Pyridoxal phosphate</keyword>
<evidence type="ECO:0000256" key="4">
    <source>
        <dbReference type="ARBA" id="ARBA00022898"/>
    </source>
</evidence>
<keyword evidence="3 6" id="KW-0808">Transferase</keyword>
<dbReference type="NCBIfam" id="NF002874">
    <property type="entry name" value="PRK03244.1"/>
    <property type="match status" value="1"/>
</dbReference>
<reference evidence="7" key="1">
    <citation type="submission" date="2021-02" db="EMBL/GenBank/DDBJ databases">
        <title>Leucobacter sp. CX169.</title>
        <authorList>
            <person name="Cheng Y."/>
        </authorList>
    </citation>
    <scope>NUCLEOTIDE SEQUENCE [LARGE SCALE GENOMIC DNA]</scope>
    <source>
        <strain evidence="7">JY899</strain>
    </source>
</reference>
<dbReference type="GO" id="GO:0003992">
    <property type="term" value="F:N2-acetyl-L-ornithine:2-oxoglutarate 5-aminotransferase activity"/>
    <property type="evidence" value="ECO:0007669"/>
    <property type="project" value="UniProtKB-EC"/>
</dbReference>
<protein>
    <submittedName>
        <fullName evidence="6">Acetylornithine transaminase</fullName>
        <ecNumber evidence="6">2.6.1.11</ecNumber>
    </submittedName>
</protein>
<comment type="caution">
    <text evidence="6">The sequence shown here is derived from an EMBL/GenBank/DDBJ whole genome shotgun (WGS) entry which is preliminary data.</text>
</comment>